<name>A0A132N957_HYDSH</name>
<evidence type="ECO:0000256" key="1">
    <source>
        <dbReference type="SAM" id="MobiDB-lite"/>
    </source>
</evidence>
<organism evidence="2 3">
    <name type="scientific">Hydrogenibacillus schlegelii</name>
    <name type="common">Bacillus schlegelii</name>
    <dbReference type="NCBI Taxonomy" id="1484"/>
    <lineage>
        <taxon>Bacteria</taxon>
        <taxon>Bacillati</taxon>
        <taxon>Bacillota</taxon>
        <taxon>Bacilli</taxon>
        <taxon>Bacillales</taxon>
        <taxon>Bacillales Family X. Incertae Sedis</taxon>
        <taxon>Hydrogenibacillus</taxon>
    </lineage>
</organism>
<evidence type="ECO:0000313" key="3">
    <source>
        <dbReference type="Proteomes" id="UP000243024"/>
    </source>
</evidence>
<dbReference type="AlphaFoldDB" id="A0A132N957"/>
<proteinExistence type="predicted"/>
<dbReference type="RefSeq" id="WP_066199795.1">
    <property type="nucleotide sequence ID" value="NZ_JXBB01000012.1"/>
</dbReference>
<dbReference type="Proteomes" id="UP000243024">
    <property type="component" value="Unassembled WGS sequence"/>
</dbReference>
<gene>
    <name evidence="2" type="ORF">SA87_08815</name>
</gene>
<protein>
    <recommendedName>
        <fullName evidence="4">Copper amine oxidase-like N-terminal domain-containing protein</fullName>
    </recommendedName>
</protein>
<comment type="caution">
    <text evidence="2">The sequence shown here is derived from an EMBL/GenBank/DDBJ whole genome shotgun (WGS) entry which is preliminary data.</text>
</comment>
<keyword evidence="3" id="KW-1185">Reference proteome</keyword>
<feature type="region of interest" description="Disordered" evidence="1">
    <location>
        <begin position="1"/>
        <end position="23"/>
    </location>
</feature>
<evidence type="ECO:0000313" key="2">
    <source>
        <dbReference type="EMBL" id="OAR04627.1"/>
    </source>
</evidence>
<evidence type="ECO:0008006" key="4">
    <source>
        <dbReference type="Google" id="ProtNLM"/>
    </source>
</evidence>
<accession>A0A132N957</accession>
<sequence>MEADEVNPRQTRFEAGAPERSRSSWSRGFRRGIVALGIVVLAASFRPGPASAAGEIDVSRIRVNDETVYDAKSGSSAFIASFGGQARYALQQLAAFLGVIFDWDPATKEARFIKPEVSLLALSYAGKNDQGALSLYGPFSLVKAGERLERFFVYAEVNNLPEANMDFRLVASAPGRTAAGEFAVVPGTVRLPERGGWIVFEVKNARFGDPGSYRLQLQVKGKATGDRYVTVGEKTIVATR</sequence>
<reference evidence="2 3" key="1">
    <citation type="submission" date="2015-09" db="EMBL/GenBank/DDBJ databases">
        <title>Draft genome sequence of Hydrogenibacillus schlegelii DSM 2000.</title>
        <authorList>
            <person name="Hemp J."/>
        </authorList>
    </citation>
    <scope>NUCLEOTIDE SEQUENCE [LARGE SCALE GENOMIC DNA]</scope>
    <source>
        <strain evidence="2 3">MA 48</strain>
    </source>
</reference>
<dbReference type="EMBL" id="JXBB01000012">
    <property type="protein sequence ID" value="OAR04627.1"/>
    <property type="molecule type" value="Genomic_DNA"/>
</dbReference>